<dbReference type="PANTHER" id="PTHR23382">
    <property type="entry name" value="MALATE DEHYDROGENASE"/>
    <property type="match status" value="1"/>
</dbReference>
<feature type="binding site" evidence="6">
    <location>
        <position position="134"/>
    </location>
    <ligand>
        <name>substrate</name>
    </ligand>
</feature>
<feature type="binding site" evidence="7">
    <location>
        <begin position="12"/>
        <end position="18"/>
    </location>
    <ligand>
        <name>NAD(+)</name>
        <dbReference type="ChEBI" id="CHEBI:57540"/>
    </ligand>
</feature>
<dbReference type="PIRSF" id="PIRSF000102">
    <property type="entry name" value="Lac_mal_DH"/>
    <property type="match status" value="1"/>
</dbReference>
<evidence type="ECO:0000256" key="3">
    <source>
        <dbReference type="ARBA" id="ARBA00023002"/>
    </source>
</evidence>
<dbReference type="NCBIfam" id="NF003916">
    <property type="entry name" value="PRK05442.1"/>
    <property type="match status" value="1"/>
</dbReference>
<dbReference type="SUPFAM" id="SSF51735">
    <property type="entry name" value="NAD(P)-binding Rossmann-fold domains"/>
    <property type="match status" value="1"/>
</dbReference>
<dbReference type="SUPFAM" id="SSF56327">
    <property type="entry name" value="LDH C-terminal domain-like"/>
    <property type="match status" value="1"/>
</dbReference>
<keyword evidence="3 8" id="KW-0560">Oxidoreductase</keyword>
<dbReference type="InterPro" id="IPR011274">
    <property type="entry name" value="Malate_DH_NAD-dep_euk"/>
</dbReference>
<feature type="binding site" evidence="7">
    <location>
        <begin position="132"/>
        <end position="134"/>
    </location>
    <ligand>
        <name>NAD(+)</name>
        <dbReference type="ChEBI" id="CHEBI:57540"/>
    </ligand>
</feature>
<dbReference type="InterPro" id="IPR036291">
    <property type="entry name" value="NAD(P)-bd_dom_sf"/>
</dbReference>
<dbReference type="CDD" id="cd01336">
    <property type="entry name" value="MDH_cytoplasmic_cytosolic"/>
    <property type="match status" value="1"/>
</dbReference>
<keyword evidence="4 7" id="KW-0520">NAD</keyword>
<dbReference type="GO" id="GO:0006099">
    <property type="term" value="P:tricarboxylic acid cycle"/>
    <property type="evidence" value="ECO:0007669"/>
    <property type="project" value="UniProtKB-KW"/>
</dbReference>
<evidence type="ECO:0000256" key="4">
    <source>
        <dbReference type="ARBA" id="ARBA00023027"/>
    </source>
</evidence>
<dbReference type="InterPro" id="IPR001252">
    <property type="entry name" value="Malate_DH_AS"/>
</dbReference>
<feature type="domain" description="Lactate/malate dehydrogenase C-terminal" evidence="11">
    <location>
        <begin position="159"/>
        <end position="324"/>
    </location>
</feature>
<dbReference type="EMBL" id="HBEZ01023224">
    <property type="protein sequence ID" value="CAD8635191.1"/>
    <property type="molecule type" value="Transcribed_RNA"/>
</dbReference>
<dbReference type="Gene3D" id="3.40.50.720">
    <property type="entry name" value="NAD(P)-binding Rossmann-like Domain"/>
    <property type="match status" value="1"/>
</dbReference>
<evidence type="ECO:0000256" key="6">
    <source>
        <dbReference type="PIRSR" id="PIRSR000102-2"/>
    </source>
</evidence>
<dbReference type="AlphaFoldDB" id="A0A7S0MCP9"/>
<evidence type="ECO:0000256" key="2">
    <source>
        <dbReference type="ARBA" id="ARBA00012995"/>
    </source>
</evidence>
<dbReference type="InterPro" id="IPR015955">
    <property type="entry name" value="Lactate_DH/Glyco_Ohase_4_C"/>
</dbReference>
<evidence type="ECO:0000256" key="7">
    <source>
        <dbReference type="PIRSR" id="PIRSR000102-3"/>
    </source>
</evidence>
<dbReference type="GO" id="GO:0030060">
    <property type="term" value="F:L-malate dehydrogenase (NAD+) activity"/>
    <property type="evidence" value="ECO:0007669"/>
    <property type="project" value="UniProtKB-EC"/>
</dbReference>
<sequence>MSKAPITVCVTGAAGQIGYALLPHLCSGATFGPDQPVNLHLLDLNIEAVQTNLGGVKMELEDATYPLLKKVVTTGDATVAFTGADAVIMLGAFPRKDGMERKDLLEKNCGIFKEQGGLLNTVASKTVKVLVVGNPANTNCLIASQCAPNIPKENFSALTRLDHNRAIGQLALKAGVPVEQIANSIIWGNHSSTQYPDISHATINGKPAKEVIPDEDWYKSTFIPAIQKRGAAIIAARKLSSALSAAQAISDHMNNWFLGTPAGKFVSMAVDSTGNTYGVADGLVYSFPVTCAGGKWSIVPGLTIDAFSQEKMKATETELLEEQALTKEILAAK</sequence>
<feature type="domain" description="Lactate/malate dehydrogenase N-terminal" evidence="10">
    <location>
        <begin position="8"/>
        <end position="155"/>
    </location>
</feature>
<gene>
    <name evidence="12" type="ORF">CCUR1050_LOCUS12872</name>
</gene>
<feature type="binding site" evidence="7">
    <location>
        <position position="108"/>
    </location>
    <ligand>
        <name>NAD(+)</name>
        <dbReference type="ChEBI" id="CHEBI:57540"/>
    </ligand>
</feature>
<comment type="catalytic activity">
    <reaction evidence="9">
        <text>(S)-malate + NAD(+) = oxaloacetate + NADH + H(+)</text>
        <dbReference type="Rhea" id="RHEA:21432"/>
        <dbReference type="ChEBI" id="CHEBI:15378"/>
        <dbReference type="ChEBI" id="CHEBI:15589"/>
        <dbReference type="ChEBI" id="CHEBI:16452"/>
        <dbReference type="ChEBI" id="CHEBI:57540"/>
        <dbReference type="ChEBI" id="CHEBI:57945"/>
        <dbReference type="EC" id="1.1.1.37"/>
    </reaction>
</comment>
<evidence type="ECO:0000313" key="12">
    <source>
        <dbReference type="EMBL" id="CAD8635191.1"/>
    </source>
</evidence>
<dbReference type="InterPro" id="IPR010945">
    <property type="entry name" value="Malate_DH_type2"/>
</dbReference>
<dbReference type="PROSITE" id="PS00068">
    <property type="entry name" value="MDH"/>
    <property type="match status" value="1"/>
</dbReference>
<protein>
    <recommendedName>
        <fullName evidence="2 9">Malate dehydrogenase</fullName>
        <ecNumber evidence="2 9">1.1.1.37</ecNumber>
    </recommendedName>
</protein>
<feature type="binding site" evidence="6">
    <location>
        <position position="95"/>
    </location>
    <ligand>
        <name>substrate</name>
    </ligand>
</feature>
<feature type="binding site" evidence="6">
    <location>
        <position position="101"/>
    </location>
    <ligand>
        <name>substrate</name>
    </ligand>
</feature>
<evidence type="ECO:0000256" key="8">
    <source>
        <dbReference type="RuleBase" id="RU003369"/>
    </source>
</evidence>
<reference evidence="12" key="1">
    <citation type="submission" date="2021-01" db="EMBL/GenBank/DDBJ databases">
        <authorList>
            <person name="Corre E."/>
            <person name="Pelletier E."/>
            <person name="Niang G."/>
            <person name="Scheremetjew M."/>
            <person name="Finn R."/>
            <person name="Kale V."/>
            <person name="Holt S."/>
            <person name="Cochrane G."/>
            <person name="Meng A."/>
            <person name="Brown T."/>
            <person name="Cohen L."/>
        </authorList>
    </citation>
    <scope>NUCLEOTIDE SEQUENCE</scope>
    <source>
        <strain evidence="12">CCAP979/52</strain>
    </source>
</reference>
<dbReference type="FunFam" id="3.40.50.720:FF:000010">
    <property type="entry name" value="Malate dehydrogenase"/>
    <property type="match status" value="1"/>
</dbReference>
<evidence type="ECO:0000259" key="10">
    <source>
        <dbReference type="Pfam" id="PF00056"/>
    </source>
</evidence>
<name>A0A7S0MCP9_9CRYP</name>
<dbReference type="Gene3D" id="3.90.110.10">
    <property type="entry name" value="Lactate dehydrogenase/glycoside hydrolase, family 4, C-terminal"/>
    <property type="match status" value="1"/>
</dbReference>
<dbReference type="HAMAP" id="MF_01517">
    <property type="entry name" value="Malate_dehydrog_2"/>
    <property type="match status" value="1"/>
</dbReference>
<feature type="active site" description="Proton acceptor" evidence="5">
    <location>
        <position position="190"/>
    </location>
</feature>
<dbReference type="Pfam" id="PF00056">
    <property type="entry name" value="Ldh_1_N"/>
    <property type="match status" value="1"/>
</dbReference>
<dbReference type="NCBIfam" id="TIGR01759">
    <property type="entry name" value="MalateDH-SF1"/>
    <property type="match status" value="1"/>
</dbReference>
<evidence type="ECO:0000256" key="5">
    <source>
        <dbReference type="PIRSR" id="PIRSR000102-1"/>
    </source>
</evidence>
<evidence type="ECO:0000259" key="11">
    <source>
        <dbReference type="Pfam" id="PF02866"/>
    </source>
</evidence>
<organism evidence="12">
    <name type="scientific">Cryptomonas curvata</name>
    <dbReference type="NCBI Taxonomy" id="233186"/>
    <lineage>
        <taxon>Eukaryota</taxon>
        <taxon>Cryptophyceae</taxon>
        <taxon>Cryptomonadales</taxon>
        <taxon>Cryptomonadaceae</taxon>
        <taxon>Cryptomonas</taxon>
    </lineage>
</organism>
<dbReference type="FunFam" id="3.90.110.10:FF:000002">
    <property type="entry name" value="Malate dehydrogenase"/>
    <property type="match status" value="1"/>
</dbReference>
<dbReference type="InterPro" id="IPR001557">
    <property type="entry name" value="L-lactate/malate_DH"/>
</dbReference>
<keyword evidence="9" id="KW-0816">Tricarboxylic acid cycle</keyword>
<feature type="binding site" evidence="6">
    <location>
        <position position="165"/>
    </location>
    <ligand>
        <name>substrate</name>
    </ligand>
</feature>
<evidence type="ECO:0000256" key="1">
    <source>
        <dbReference type="ARBA" id="ARBA00009613"/>
    </source>
</evidence>
<dbReference type="EC" id="1.1.1.37" evidence="2 9"/>
<proteinExistence type="inferred from homology"/>
<dbReference type="InterPro" id="IPR022383">
    <property type="entry name" value="Lactate/malate_DH_C"/>
</dbReference>
<dbReference type="GO" id="GO:0006108">
    <property type="term" value="P:malate metabolic process"/>
    <property type="evidence" value="ECO:0007669"/>
    <property type="project" value="InterPro"/>
</dbReference>
<evidence type="ECO:0000256" key="9">
    <source>
        <dbReference type="RuleBase" id="RU003405"/>
    </source>
</evidence>
<feature type="binding site" evidence="7">
    <location>
        <position position="43"/>
    </location>
    <ligand>
        <name>NAD(+)</name>
        <dbReference type="ChEBI" id="CHEBI:57540"/>
    </ligand>
</feature>
<comment type="similarity">
    <text evidence="1">Belongs to the LDH/MDH superfamily. MDH type 2 family.</text>
</comment>
<dbReference type="InterPro" id="IPR001236">
    <property type="entry name" value="Lactate/malate_DH_N"/>
</dbReference>
<dbReference type="Pfam" id="PF02866">
    <property type="entry name" value="Ldh_1_C"/>
    <property type="match status" value="1"/>
</dbReference>
<accession>A0A7S0MCP9</accession>